<keyword evidence="7" id="KW-1185">Reference proteome</keyword>
<comment type="caution">
    <text evidence="6">The sequence shown here is derived from an EMBL/GenBank/DDBJ whole genome shotgun (WGS) entry which is preliminary data.</text>
</comment>
<dbReference type="RefSeq" id="WP_168048502.1">
    <property type="nucleotide sequence ID" value="NZ_JAATJR010000002.1"/>
</dbReference>
<dbReference type="Pfam" id="PF04588">
    <property type="entry name" value="HIG_1_N"/>
    <property type="match status" value="1"/>
</dbReference>
<dbReference type="PROSITE" id="PS51503">
    <property type="entry name" value="HIG1"/>
    <property type="match status" value="1"/>
</dbReference>
<feature type="transmembrane region" description="Helical" evidence="4">
    <location>
        <begin position="6"/>
        <end position="25"/>
    </location>
</feature>
<keyword evidence="1 4" id="KW-0812">Transmembrane</keyword>
<gene>
    <name evidence="6" type="ORF">HB662_06780</name>
</gene>
<dbReference type="EMBL" id="JAAVTX010000002">
    <property type="protein sequence ID" value="NKE44475.1"/>
    <property type="molecule type" value="Genomic_DNA"/>
</dbReference>
<name>A0ABX1EV64_9PROT</name>
<sequence length="65" mass="6969">MTTFLTVLVGLSMFATLGVMFAGMLGLARNEAAGGARSNRLMRWRVALQGVTLVLFLILILATRG</sequence>
<proteinExistence type="predicted"/>
<accession>A0ABX1EV64</accession>
<evidence type="ECO:0000256" key="4">
    <source>
        <dbReference type="SAM" id="Phobius"/>
    </source>
</evidence>
<evidence type="ECO:0000313" key="6">
    <source>
        <dbReference type="EMBL" id="NKE44475.1"/>
    </source>
</evidence>
<evidence type="ECO:0000259" key="5">
    <source>
        <dbReference type="PROSITE" id="PS51503"/>
    </source>
</evidence>
<evidence type="ECO:0000256" key="2">
    <source>
        <dbReference type="ARBA" id="ARBA00022989"/>
    </source>
</evidence>
<reference evidence="6 7" key="1">
    <citation type="submission" date="2020-03" db="EMBL/GenBank/DDBJ databases">
        <title>Roseomonas selenitidurans sp. nov. isolated from soil.</title>
        <authorList>
            <person name="Liu H."/>
        </authorList>
    </citation>
    <scope>NUCLEOTIDE SEQUENCE [LARGE SCALE GENOMIC DNA]</scope>
    <source>
        <strain evidence="6 7">JCM 15073</strain>
    </source>
</reference>
<keyword evidence="2 4" id="KW-1133">Transmembrane helix</keyword>
<feature type="transmembrane region" description="Helical" evidence="4">
    <location>
        <begin position="46"/>
        <end position="63"/>
    </location>
</feature>
<dbReference type="Proteomes" id="UP000765160">
    <property type="component" value="Unassembled WGS sequence"/>
</dbReference>
<dbReference type="InterPro" id="IPR007667">
    <property type="entry name" value="Hypoxia_induced_domain"/>
</dbReference>
<organism evidence="6 7">
    <name type="scientific">Falsiroseomonas frigidaquae</name>
    <dbReference type="NCBI Taxonomy" id="487318"/>
    <lineage>
        <taxon>Bacteria</taxon>
        <taxon>Pseudomonadati</taxon>
        <taxon>Pseudomonadota</taxon>
        <taxon>Alphaproteobacteria</taxon>
        <taxon>Acetobacterales</taxon>
        <taxon>Roseomonadaceae</taxon>
        <taxon>Falsiroseomonas</taxon>
    </lineage>
</organism>
<keyword evidence="3 4" id="KW-0472">Membrane</keyword>
<evidence type="ECO:0000313" key="7">
    <source>
        <dbReference type="Proteomes" id="UP000765160"/>
    </source>
</evidence>
<evidence type="ECO:0000256" key="3">
    <source>
        <dbReference type="ARBA" id="ARBA00023136"/>
    </source>
</evidence>
<protein>
    <submittedName>
        <fullName evidence="6">Twin transmembrane helix small protein</fullName>
    </submittedName>
</protein>
<evidence type="ECO:0000256" key="1">
    <source>
        <dbReference type="ARBA" id="ARBA00022692"/>
    </source>
</evidence>
<feature type="domain" description="HIG1" evidence="5">
    <location>
        <begin position="1"/>
        <end position="65"/>
    </location>
</feature>